<keyword evidence="2" id="KW-1185">Reference proteome</keyword>
<protein>
    <submittedName>
        <fullName evidence="1">Uncharacterized protein</fullName>
    </submittedName>
</protein>
<dbReference type="STRING" id="1125712.HMPREF1316_1650"/>
<sequence length="84" mass="9219">MSMTDTQFTGTGFYAEFADKSLLRRNDWRALIAELQAVYGTVGMKLPELDSDDAPGDIDPFTVFGLFNKGITDANRKRIAVGVA</sequence>
<dbReference type="AlphaFoldDB" id="U2V2E8"/>
<dbReference type="eggNOG" id="COG4127">
    <property type="taxonomic scope" value="Bacteria"/>
</dbReference>
<dbReference type="Proteomes" id="UP000016638">
    <property type="component" value="Unassembled WGS sequence"/>
</dbReference>
<evidence type="ECO:0000313" key="1">
    <source>
        <dbReference type="EMBL" id="ERL09542.1"/>
    </source>
</evidence>
<reference evidence="1 2" key="1">
    <citation type="submission" date="2013-08" db="EMBL/GenBank/DDBJ databases">
        <authorList>
            <person name="Durkin A.S."/>
            <person name="Haft D.R."/>
            <person name="McCorrison J."/>
            <person name="Torralba M."/>
            <person name="Gillis M."/>
            <person name="Haft D.H."/>
            <person name="Methe B."/>
            <person name="Sutton G."/>
            <person name="Nelson K.E."/>
        </authorList>
    </citation>
    <scope>NUCLEOTIDE SEQUENCE [LARGE SCALE GENOMIC DNA]</scope>
    <source>
        <strain evidence="1 2">F0195</strain>
    </source>
</reference>
<dbReference type="EMBL" id="AWEZ01000029">
    <property type="protein sequence ID" value="ERL09542.1"/>
    <property type="molecule type" value="Genomic_DNA"/>
</dbReference>
<comment type="caution">
    <text evidence="1">The sequence shown here is derived from an EMBL/GenBank/DDBJ whole genome shotgun (WGS) entry which is preliminary data.</text>
</comment>
<accession>U2V2E8</accession>
<dbReference type="PATRIC" id="fig|1125712.3.peg.747"/>
<name>U2V2E8_9ACTN</name>
<organism evidence="1 2">
    <name type="scientific">Olsenella profusa F0195</name>
    <dbReference type="NCBI Taxonomy" id="1125712"/>
    <lineage>
        <taxon>Bacteria</taxon>
        <taxon>Bacillati</taxon>
        <taxon>Actinomycetota</taxon>
        <taxon>Coriobacteriia</taxon>
        <taxon>Coriobacteriales</taxon>
        <taxon>Atopobiaceae</taxon>
        <taxon>Olsenella</taxon>
    </lineage>
</organism>
<gene>
    <name evidence="1" type="ORF">HMPREF1316_1650</name>
</gene>
<evidence type="ECO:0000313" key="2">
    <source>
        <dbReference type="Proteomes" id="UP000016638"/>
    </source>
</evidence>
<proteinExistence type="predicted"/>